<feature type="domain" description="Cadherin-like" evidence="4">
    <location>
        <begin position="511"/>
        <end position="603"/>
    </location>
</feature>
<dbReference type="NCBIfam" id="NF012211">
    <property type="entry name" value="tand_rpt_95"/>
    <property type="match status" value="3"/>
</dbReference>
<proteinExistence type="predicted"/>
<keyword evidence="1" id="KW-0472">Membrane</keyword>
<keyword evidence="6" id="KW-1185">Reference proteome</keyword>
<feature type="chain" id="PRO_5045064830" evidence="2">
    <location>
        <begin position="23"/>
        <end position="643"/>
    </location>
</feature>
<keyword evidence="1" id="KW-1133">Transmembrane helix</keyword>
<organism evidence="5 6">
    <name type="scientific">Delftia deserti</name>
    <dbReference type="NCBI Taxonomy" id="1651218"/>
    <lineage>
        <taxon>Bacteria</taxon>
        <taxon>Pseudomonadati</taxon>
        <taxon>Pseudomonadota</taxon>
        <taxon>Betaproteobacteria</taxon>
        <taxon>Burkholderiales</taxon>
        <taxon>Comamonadaceae</taxon>
        <taxon>Delftia</taxon>
    </lineage>
</organism>
<dbReference type="NCBIfam" id="TIGR01965">
    <property type="entry name" value="VCBS_repeat"/>
    <property type="match status" value="1"/>
</dbReference>
<dbReference type="RefSeq" id="WP_380109561.1">
    <property type="nucleotide sequence ID" value="NZ_JBHSIH010000001.1"/>
</dbReference>
<keyword evidence="1" id="KW-0812">Transmembrane</keyword>
<gene>
    <name evidence="5" type="ORF">ACFSPV_20000</name>
</gene>
<dbReference type="EMBL" id="JBHUIG010000023">
    <property type="protein sequence ID" value="MFD2320991.1"/>
    <property type="molecule type" value="Genomic_DNA"/>
</dbReference>
<dbReference type="Pfam" id="PF17892">
    <property type="entry name" value="Cadherin_5"/>
    <property type="match status" value="1"/>
</dbReference>
<accession>A0ABW5ETJ7</accession>
<dbReference type="InterPro" id="IPR041690">
    <property type="entry name" value="Cadherin_5"/>
</dbReference>
<feature type="domain" description="RapA2 cadherin-like" evidence="3">
    <location>
        <begin position="218"/>
        <end position="285"/>
    </location>
</feature>
<feature type="signal peptide" evidence="2">
    <location>
        <begin position="1"/>
        <end position="22"/>
    </location>
</feature>
<dbReference type="Gene3D" id="2.60.40.3440">
    <property type="match status" value="3"/>
</dbReference>
<evidence type="ECO:0000313" key="6">
    <source>
        <dbReference type="Proteomes" id="UP001597287"/>
    </source>
</evidence>
<dbReference type="Pfam" id="PF17963">
    <property type="entry name" value="Big_9"/>
    <property type="match status" value="2"/>
</dbReference>
<feature type="transmembrane region" description="Helical" evidence="1">
    <location>
        <begin position="52"/>
        <end position="71"/>
    </location>
</feature>
<sequence length="643" mass="64103">MLQRFHFPARGVGFVQACSALAAAVALPAAQAQSITVAPLAAVTPTAIPVDHPGALALLALALGACLVRGVQKGRISLVGLRAWAMGGAVVVTAATAVWGERVQAQIQELQEAFNQAAGETLTVPVQTTALGADGAPQGFLPVVYRNQTSVRLKITGITHPVWNTCFPLGVPGAIPSTAPRPGSACAVGAALEAGDSCWVDVAQLCAEAADTVRGSHPSVLVPDTVKVAPGGQGTGNVLVNDADPDGPLTVTRFTYEGQTVAAGSSRTVAGRGTLALQPNGAFTFQADAGYSGNYPLVIGYATQTGASSTLSISVNRAPVAHSDTAATSAATPVTIAVRSNDTDADGDSLTVTGVSQGAQGSVVIDAITGNPVYAPNSWFSGNDSFTYTISDGNGGSATASVTVTVQAAPAGNQPPVAVADSISVAEGSTATVLVGGSPSLLANDTDPDGDPLVAVLVTGPVHGTLALNANGTFGYTHNGSETTSDSFTYRASDGQAMGNIVTVSITVTPVNDAPVAVADQLMVATDIPLSISFATLLANDTDADGVNLTITSVHAPVNGSLASQAGGVLFTPAAGYEGPARFLYTVSDEHGATSTATVNLSVGAASAPSVVVLKSALAIAHGTGGTSVRFPITTKLVDTDGS</sequence>
<dbReference type="PANTHER" id="PTHR34720">
    <property type="entry name" value="MICROCYSTIN DEPENDENT PROTEIN"/>
    <property type="match status" value="1"/>
</dbReference>
<evidence type="ECO:0000259" key="4">
    <source>
        <dbReference type="Pfam" id="PF17892"/>
    </source>
</evidence>
<evidence type="ECO:0000256" key="2">
    <source>
        <dbReference type="SAM" id="SignalP"/>
    </source>
</evidence>
<evidence type="ECO:0000259" key="3">
    <source>
        <dbReference type="Pfam" id="PF17803"/>
    </source>
</evidence>
<evidence type="ECO:0000313" key="5">
    <source>
        <dbReference type="EMBL" id="MFD2320991.1"/>
    </source>
</evidence>
<dbReference type="InterPro" id="IPR040853">
    <property type="entry name" value="RapA2_cadherin-like"/>
</dbReference>
<dbReference type="InterPro" id="IPR010221">
    <property type="entry name" value="VCBS_dom"/>
</dbReference>
<feature type="transmembrane region" description="Helical" evidence="1">
    <location>
        <begin position="83"/>
        <end position="100"/>
    </location>
</feature>
<dbReference type="Proteomes" id="UP001597287">
    <property type="component" value="Unassembled WGS sequence"/>
</dbReference>
<name>A0ABW5ETJ7_9BURK</name>
<comment type="caution">
    <text evidence="5">The sequence shown here is derived from an EMBL/GenBank/DDBJ whole genome shotgun (WGS) entry which is preliminary data.</text>
</comment>
<protein>
    <submittedName>
        <fullName evidence="5">Midcut-by-XrtH protein</fullName>
    </submittedName>
</protein>
<dbReference type="Pfam" id="PF17803">
    <property type="entry name" value="Cadherin_4"/>
    <property type="match status" value="1"/>
</dbReference>
<evidence type="ECO:0000256" key="1">
    <source>
        <dbReference type="SAM" id="Phobius"/>
    </source>
</evidence>
<keyword evidence="2" id="KW-0732">Signal</keyword>
<dbReference type="NCBIfam" id="NF033207">
    <property type="entry name" value="midcut_by_XrtH"/>
    <property type="match status" value="1"/>
</dbReference>
<reference evidence="6" key="1">
    <citation type="journal article" date="2019" name="Int. J. Syst. Evol. Microbiol.">
        <title>The Global Catalogue of Microorganisms (GCM) 10K type strain sequencing project: providing services to taxonomists for standard genome sequencing and annotation.</title>
        <authorList>
            <consortium name="The Broad Institute Genomics Platform"/>
            <consortium name="The Broad Institute Genome Sequencing Center for Infectious Disease"/>
            <person name="Wu L."/>
            <person name="Ma J."/>
        </authorList>
    </citation>
    <scope>NUCLEOTIDE SEQUENCE [LARGE SCALE GENOMIC DNA]</scope>
    <source>
        <strain evidence="6">CCUG 62793</strain>
    </source>
</reference>
<dbReference type="PANTHER" id="PTHR34720:SF9">
    <property type="entry name" value="BLR4714 PROTEIN"/>
    <property type="match status" value="1"/>
</dbReference>